<dbReference type="EMBL" id="CP027806">
    <property type="protein sequence ID" value="AXJ00382.1"/>
    <property type="molecule type" value="Genomic_DNA"/>
</dbReference>
<organism evidence="1 2">
    <name type="scientific">Cyclonatronum proteinivorum</name>
    <dbReference type="NCBI Taxonomy" id="1457365"/>
    <lineage>
        <taxon>Bacteria</taxon>
        <taxon>Pseudomonadati</taxon>
        <taxon>Balneolota</taxon>
        <taxon>Balneolia</taxon>
        <taxon>Balneolales</taxon>
        <taxon>Cyclonatronaceae</taxon>
        <taxon>Cyclonatronum</taxon>
    </lineage>
</organism>
<protein>
    <submittedName>
        <fullName evidence="1">Uncharacterized protein</fullName>
    </submittedName>
</protein>
<proteinExistence type="predicted"/>
<evidence type="ECO:0000313" key="2">
    <source>
        <dbReference type="Proteomes" id="UP000254808"/>
    </source>
</evidence>
<dbReference type="Proteomes" id="UP000254808">
    <property type="component" value="Chromosome"/>
</dbReference>
<keyword evidence="2" id="KW-1185">Reference proteome</keyword>
<dbReference type="AlphaFoldDB" id="A0A345UIT0"/>
<accession>A0A345UIT0</accession>
<evidence type="ECO:0000313" key="1">
    <source>
        <dbReference type="EMBL" id="AXJ00382.1"/>
    </source>
</evidence>
<name>A0A345UIT0_9BACT</name>
<gene>
    <name evidence="1" type="ORF">CYPRO_1117</name>
</gene>
<reference evidence="1 2" key="1">
    <citation type="submission" date="2018-03" db="EMBL/GenBank/DDBJ databases">
        <title>Phenotypic and genomic properties of Cyclonatronum proteinivorum gen. nov., sp. nov., a haloalkaliphilic bacteroidete from soda lakes possessing Na+-translocating rhodopsin.</title>
        <authorList>
            <person name="Toshchakov S.V."/>
            <person name="Korzhenkov A."/>
            <person name="Samarov N.I."/>
            <person name="Kublanov I.V."/>
            <person name="Muntyan M.S."/>
            <person name="Sorokin D.Y."/>
        </authorList>
    </citation>
    <scope>NUCLEOTIDE SEQUENCE [LARGE SCALE GENOMIC DNA]</scope>
    <source>
        <strain evidence="1 2">Omega</strain>
    </source>
</reference>
<sequence>MGIGAADALGASTRRRPYRARGALAGYTVQMRRDSDNPHAIIVHRASRNLHREQLSYGWYRGSVPSTPRPFAALTRAPLSRGEFCGFFVFSSSRKSTPKSLADLDIFFTTSALPNSPLERGGPGTKSINGNGLQQHQIRKRPRWWRDGVWKCCCRPRNPDNGYGFSISVLFGFGNFGGGIVTPEWLSRMGRAQGIDLRGSAWKFGRLTRMGRAQGVAPTRRGRRFIAARTGRAGGIHGSNATRFG</sequence>
<dbReference type="KEGG" id="cprv:CYPRO_1117"/>